<name>A0A1J4JTL7_9EUKA</name>
<evidence type="ECO:0000313" key="2">
    <source>
        <dbReference type="Proteomes" id="UP000179807"/>
    </source>
</evidence>
<dbReference type="VEuPathDB" id="TrichDB:TRFO_32382"/>
<comment type="caution">
    <text evidence="1">The sequence shown here is derived from an EMBL/GenBank/DDBJ whole genome shotgun (WGS) entry which is preliminary data.</text>
</comment>
<protein>
    <submittedName>
        <fullName evidence="1">Uncharacterized protein</fullName>
    </submittedName>
</protein>
<organism evidence="1 2">
    <name type="scientific">Tritrichomonas foetus</name>
    <dbReference type="NCBI Taxonomy" id="1144522"/>
    <lineage>
        <taxon>Eukaryota</taxon>
        <taxon>Metamonada</taxon>
        <taxon>Parabasalia</taxon>
        <taxon>Tritrichomonadida</taxon>
        <taxon>Tritrichomonadidae</taxon>
        <taxon>Tritrichomonas</taxon>
    </lineage>
</organism>
<evidence type="ECO:0000313" key="1">
    <source>
        <dbReference type="EMBL" id="OHT00862.1"/>
    </source>
</evidence>
<gene>
    <name evidence="1" type="ORF">TRFO_32382</name>
</gene>
<proteinExistence type="predicted"/>
<dbReference type="OrthoDB" id="10659202at2759"/>
<accession>A0A1J4JTL7</accession>
<dbReference type="EMBL" id="MLAK01000936">
    <property type="protein sequence ID" value="OHT00862.1"/>
    <property type="molecule type" value="Genomic_DNA"/>
</dbReference>
<dbReference type="RefSeq" id="XP_068353998.1">
    <property type="nucleotide sequence ID" value="XM_068508467.1"/>
</dbReference>
<sequence length="331" mass="38021">MTNPKSIYIRVNEIVGLSNNHEYSLWIGIIPIGVLKKDKCYTYQKKLRTKRIWELTLKDTEISRIEVVLKECEFLKSGKELARIQIPVSWFPFQTIVSTWFPMMQKNGEIYIYPQTGQQVMFFADVHFCAPLSPKYDAPNGSLLVVPSWNNPMTSPQGISDVHVPNNFSNNMHYPYHVQSNISNTYPNVPNTMNHSTINQYSLQPIPLNYPMNNTIQTNSLHPNYYYSTTPNHANYPNIAANQHTFQEVNDQYYPDNAYSQSYNYGNINGNMNEYAVPIVTSLPHPQPPTVPIYMNPPLAEPMPSPYPIPEIGPTVYANPYDIKDEAIEYI</sequence>
<dbReference type="AlphaFoldDB" id="A0A1J4JTL7"/>
<reference evidence="1" key="1">
    <citation type="submission" date="2016-10" db="EMBL/GenBank/DDBJ databases">
        <authorList>
            <person name="Benchimol M."/>
            <person name="Almeida L.G."/>
            <person name="Vasconcelos A.T."/>
            <person name="Perreira-Neves A."/>
            <person name="Rosa I.A."/>
            <person name="Tasca T."/>
            <person name="Bogo M.R."/>
            <person name="de Souza W."/>
        </authorList>
    </citation>
    <scope>NUCLEOTIDE SEQUENCE [LARGE SCALE GENOMIC DNA]</scope>
    <source>
        <strain evidence="1">K</strain>
    </source>
</reference>
<keyword evidence="2" id="KW-1185">Reference proteome</keyword>
<dbReference type="GeneID" id="94843171"/>
<dbReference type="Proteomes" id="UP000179807">
    <property type="component" value="Unassembled WGS sequence"/>
</dbReference>